<feature type="domain" description="AMMECR1" evidence="1">
    <location>
        <begin position="1"/>
        <end position="188"/>
    </location>
</feature>
<organism evidence="3 4">
    <name type="scientific">Strigomonas culicis</name>
    <dbReference type="NCBI Taxonomy" id="28005"/>
    <lineage>
        <taxon>Eukaryota</taxon>
        <taxon>Discoba</taxon>
        <taxon>Euglenozoa</taxon>
        <taxon>Kinetoplastea</taxon>
        <taxon>Metakinetoplastina</taxon>
        <taxon>Trypanosomatida</taxon>
        <taxon>Trypanosomatidae</taxon>
        <taxon>Strigomonadinae</taxon>
        <taxon>Strigomonas</taxon>
    </lineage>
</organism>
<dbReference type="Pfam" id="PF01871">
    <property type="entry name" value="AMMECR1"/>
    <property type="match status" value="1"/>
</dbReference>
<dbReference type="PROSITE" id="PS51112">
    <property type="entry name" value="AMMECR1"/>
    <property type="match status" value="1"/>
</dbReference>
<dbReference type="InterPro" id="IPR023473">
    <property type="entry name" value="AMMECR1"/>
</dbReference>
<protein>
    <submittedName>
        <fullName evidence="3">Ammecr1</fullName>
    </submittedName>
</protein>
<evidence type="ECO:0000259" key="1">
    <source>
        <dbReference type="PROSITE" id="PS51112"/>
    </source>
</evidence>
<dbReference type="PANTHER" id="PTHR13016:SF0">
    <property type="entry name" value="AMME SYNDROME CANDIDATE GENE 1 PROTEIN"/>
    <property type="match status" value="1"/>
</dbReference>
<dbReference type="EMBL" id="ATMH01002938">
    <property type="protein sequence ID" value="EPY32185.1"/>
    <property type="molecule type" value="Genomic_DNA"/>
</dbReference>
<evidence type="ECO:0000313" key="3">
    <source>
        <dbReference type="EMBL" id="EPY35850.1"/>
    </source>
</evidence>
<dbReference type="InterPro" id="IPR036071">
    <property type="entry name" value="AMMECR1_dom_sf"/>
</dbReference>
<comment type="caution">
    <text evidence="3">The sequence shown here is derived from an EMBL/GenBank/DDBJ whole genome shotgun (WGS) entry which is preliminary data.</text>
</comment>
<gene>
    <name evidence="3" type="ORF">STCU_00880</name>
    <name evidence="2" type="ORF">STCU_02938</name>
</gene>
<dbReference type="InterPro" id="IPR002733">
    <property type="entry name" value="AMMECR1_domain"/>
</dbReference>
<proteinExistence type="predicted"/>
<dbReference type="NCBIfam" id="TIGR00296">
    <property type="entry name" value="TIGR00296 family protein"/>
    <property type="match status" value="1"/>
</dbReference>
<keyword evidence="4" id="KW-1185">Reference proteome</keyword>
<name>S9WIW5_9TRYP</name>
<dbReference type="Proteomes" id="UP000015354">
    <property type="component" value="Unassembled WGS sequence"/>
</dbReference>
<dbReference type="OrthoDB" id="24630at2759"/>
<dbReference type="EMBL" id="ATMH01000880">
    <property type="protein sequence ID" value="EPY35850.1"/>
    <property type="molecule type" value="Genomic_DNA"/>
</dbReference>
<reference evidence="3" key="2">
    <citation type="submission" date="2013-03" db="EMBL/GenBank/DDBJ databases">
        <authorList>
            <person name="Motta M.C.M."/>
            <person name="Martins A.C.A."/>
            <person name="Preta C.M.C.C."/>
            <person name="Silva R."/>
            <person name="de Souza S.S."/>
            <person name="Klein C.C."/>
            <person name="de Almeida L.G.P."/>
            <person name="Cunha O.L."/>
            <person name="Colabardini A.C."/>
            <person name="Lima B.A."/>
            <person name="Machado C.R."/>
            <person name="Soares C.M.A."/>
            <person name="de Menezes C.B.A."/>
            <person name="Bartolomeu D.C."/>
            <person name="Grisard E.C."/>
            <person name="Fantinatti-Garboggini F."/>
            <person name="Rodrigues-Luiz G.F."/>
            <person name="Wagner G."/>
            <person name="Goldman G.H."/>
            <person name="Fietto J.L.R."/>
            <person name="Ciapina L.P."/>
            <person name="Brocchi M."/>
            <person name="Elias M.C."/>
            <person name="Goldman M.H.S."/>
            <person name="Sagot M.-F."/>
            <person name="Pereira M."/>
            <person name="Stoco P.H."/>
            <person name="Teixeira S.M.R."/>
            <person name="de Mendonca-Neto R.P."/>
            <person name="Maciel T.E.F."/>
            <person name="Mendes T.A.O."/>
            <person name="Urmenyi T.P."/>
            <person name="Teixeira M.M.G."/>
            <person name="de Camargo E.F.P."/>
            <person name="de Sousa W."/>
            <person name="Schenkman S."/>
            <person name="de Vasconcelos A.T.R."/>
        </authorList>
    </citation>
    <scope>NUCLEOTIDE SEQUENCE</scope>
</reference>
<dbReference type="InterPro" id="IPR027485">
    <property type="entry name" value="AMMECR1_N"/>
</dbReference>
<sequence>MALLATEEMCAYCFNVVCARIHGKPIPACPSSIPNVDSPVFITFKKLPSEDLRGCIGNFGAYPLHTQLKDYAIHAAFDDHRFSPIAEKELPSLECCVSLLHSFEKGNAWDDWVVGTHGVKLQYRDLSATYLPSVAVELQWNKEQTIKSLMGKAGYKGTVDGSVLKEISIKRYQVSKACISYKEYLELEATKKK</sequence>
<evidence type="ECO:0000313" key="4">
    <source>
        <dbReference type="Proteomes" id="UP000015354"/>
    </source>
</evidence>
<dbReference type="Gene3D" id="3.30.700.20">
    <property type="entry name" value="Hypothetical protein ph0010, domain 1"/>
    <property type="match status" value="1"/>
</dbReference>
<dbReference type="PANTHER" id="PTHR13016">
    <property type="entry name" value="AMMECR1 HOMOLOG"/>
    <property type="match status" value="1"/>
</dbReference>
<dbReference type="SUPFAM" id="SSF143447">
    <property type="entry name" value="AMMECR1-like"/>
    <property type="match status" value="1"/>
</dbReference>
<reference evidence="3 4" key="1">
    <citation type="journal article" date="2013" name="PLoS ONE">
        <title>Predicting the Proteins of Angomonas deanei, Strigomonas culicis and Their Respective Endosymbionts Reveals New Aspects of the Trypanosomatidae Family.</title>
        <authorList>
            <person name="Motta M.C."/>
            <person name="Martins A.C."/>
            <person name="de Souza S.S."/>
            <person name="Catta-Preta C.M."/>
            <person name="Silva R."/>
            <person name="Klein C.C."/>
            <person name="de Almeida L.G."/>
            <person name="de Lima Cunha O."/>
            <person name="Ciapina L.P."/>
            <person name="Brocchi M."/>
            <person name="Colabardini A.C."/>
            <person name="de Araujo Lima B."/>
            <person name="Machado C.R."/>
            <person name="de Almeida Soares C.M."/>
            <person name="Probst C.M."/>
            <person name="de Menezes C.B."/>
            <person name="Thompson C.E."/>
            <person name="Bartholomeu D.C."/>
            <person name="Gradia D.F."/>
            <person name="Pavoni D.P."/>
            <person name="Grisard E.C."/>
            <person name="Fantinatti-Garboggini F."/>
            <person name="Marchini F.K."/>
            <person name="Rodrigues-Luiz G.F."/>
            <person name="Wagner G."/>
            <person name="Goldman G.H."/>
            <person name="Fietto J.L."/>
            <person name="Elias M.C."/>
            <person name="Goldman M.H."/>
            <person name="Sagot M.F."/>
            <person name="Pereira M."/>
            <person name="Stoco P.H."/>
            <person name="de Mendonca-Neto R.P."/>
            <person name="Teixeira S.M."/>
            <person name="Maciel T.E."/>
            <person name="de Oliveira Mendes T.A."/>
            <person name="Urmenyi T.P."/>
            <person name="de Souza W."/>
            <person name="Schenkman S."/>
            <person name="de Vasconcelos A.T."/>
        </authorList>
    </citation>
    <scope>NUCLEOTIDE SEQUENCE [LARGE SCALE GENOMIC DNA]</scope>
</reference>
<accession>S9WIW5</accession>
<dbReference type="AlphaFoldDB" id="S9WIW5"/>
<evidence type="ECO:0000313" key="2">
    <source>
        <dbReference type="EMBL" id="EPY32185.1"/>
    </source>
</evidence>